<dbReference type="HOGENOM" id="CLU_2894312_0_0_9"/>
<organism evidence="1 2">
    <name type="scientific">Bacillus cereus (strain VD146)</name>
    <dbReference type="NCBI Taxonomy" id="1053236"/>
    <lineage>
        <taxon>Bacteria</taxon>
        <taxon>Bacillati</taxon>
        <taxon>Bacillota</taxon>
        <taxon>Bacilli</taxon>
        <taxon>Bacillales</taxon>
        <taxon>Bacillaceae</taxon>
        <taxon>Bacillus</taxon>
        <taxon>Bacillus cereus group</taxon>
    </lineage>
</organism>
<reference evidence="2" key="1">
    <citation type="submission" date="2012-12" db="EMBL/GenBank/DDBJ databases">
        <title>The genome sequence of Bacillus cereus VD146.</title>
        <authorList>
            <consortium name="The Broad Institute Genome Sequencing Platform"/>
            <consortium name="The Broad Institute Genome Sequencing Center for Infectious Disease"/>
            <person name="Feldgarden M."/>
            <person name="Van der Auwera G.A."/>
            <person name="Mahillon J."/>
            <person name="Duprez V."/>
            <person name="Timmery S."/>
            <person name="Mattelet C."/>
            <person name="Dierick K."/>
            <person name="Sun M."/>
            <person name="Yu Z."/>
            <person name="Zhu L."/>
            <person name="Hu X."/>
            <person name="Shank E.B."/>
            <person name="Swiecicka I."/>
            <person name="Hansen B.M."/>
            <person name="Andrup L."/>
            <person name="Walker B."/>
            <person name="Young S.K."/>
            <person name="Zeng Q."/>
            <person name="Gargeya S."/>
            <person name="Fitzgerald M."/>
            <person name="Haas B."/>
            <person name="Abouelleil A."/>
            <person name="Alvarado L."/>
            <person name="Arachchi H.M."/>
            <person name="Berlin A.M."/>
            <person name="Chapman S.B."/>
            <person name="Dewar J."/>
            <person name="Goldberg J."/>
            <person name="Griggs A."/>
            <person name="Gujja S."/>
            <person name="Hansen M."/>
            <person name="Howarth C."/>
            <person name="Imamovic A."/>
            <person name="Larimer J."/>
            <person name="McCowan C."/>
            <person name="Murphy C."/>
            <person name="Neiman D."/>
            <person name="Pearson M."/>
            <person name="Priest M."/>
            <person name="Roberts A."/>
            <person name="Saif S."/>
            <person name="Shea T."/>
            <person name="Sisk P."/>
            <person name="Sykes S."/>
            <person name="Wortman J."/>
            <person name="Nusbaum C."/>
            <person name="Birren B."/>
        </authorList>
    </citation>
    <scope>NUCLEOTIDE SEQUENCE [LARGE SCALE GENOMIC DNA]</scope>
    <source>
        <strain evidence="2">VD146</strain>
    </source>
</reference>
<dbReference type="PATRIC" id="fig|1053236.3.peg.632"/>
<sequence>MSNTIVLAVYLKTDNHLKVTTDKDNLEVLYKTLNDPSVEWIRFDDNTIVRKENIKHVKEANS</sequence>
<evidence type="ECO:0000313" key="1">
    <source>
        <dbReference type="EMBL" id="EOP46631.1"/>
    </source>
</evidence>
<accession>R8NJB8</accession>
<evidence type="ECO:0000313" key="2">
    <source>
        <dbReference type="Proteomes" id="UP000014020"/>
    </source>
</evidence>
<comment type="caution">
    <text evidence="1">The sequence shown here is derived from an EMBL/GenBank/DDBJ whole genome shotgun (WGS) entry which is preliminary data.</text>
</comment>
<name>R8NJB8_BACCX</name>
<protein>
    <submittedName>
        <fullName evidence="1">Uncharacterized protein</fullName>
    </submittedName>
</protein>
<dbReference type="AlphaFoldDB" id="R8NJB8"/>
<dbReference type="Proteomes" id="UP000014020">
    <property type="component" value="Unassembled WGS sequence"/>
</dbReference>
<dbReference type="RefSeq" id="WP_016119059.1">
    <property type="nucleotide sequence ID" value="NZ_KB976673.1"/>
</dbReference>
<proteinExistence type="predicted"/>
<dbReference type="EMBL" id="AHFE01000014">
    <property type="protein sequence ID" value="EOP46631.1"/>
    <property type="molecule type" value="Genomic_DNA"/>
</dbReference>
<gene>
    <name evidence="1" type="ORF">IK1_06040</name>
</gene>